<dbReference type="PANTHER" id="PTHR31836">
    <property type="match status" value="1"/>
</dbReference>
<dbReference type="EMBL" id="KB468113">
    <property type="protein sequence ID" value="PCH41263.1"/>
    <property type="molecule type" value="Genomic_DNA"/>
</dbReference>
<keyword evidence="1 3" id="KW-0732">Signal</keyword>
<evidence type="ECO:0000256" key="1">
    <source>
        <dbReference type="ARBA" id="ARBA00022729"/>
    </source>
</evidence>
<dbReference type="AlphaFoldDB" id="A0A2H3JMY4"/>
<feature type="region of interest" description="Disordered" evidence="2">
    <location>
        <begin position="78"/>
        <end position="126"/>
    </location>
</feature>
<evidence type="ECO:0000313" key="5">
    <source>
        <dbReference type="Proteomes" id="UP000218811"/>
    </source>
</evidence>
<sequence>MISPVAFVSAVLLAFSALTVLPTSTLAADISTYQSNLERRYSMPHSLGDNYQFDLRDGWQSINVTNLQYKYSRSVTQDAHESSYKKAEDIPARHSKRASKKASKKKGQKTTSKVSHNSTSNAVTKGQSVSDAASGILGSVKNIVDSIKAIGNPEPVTITWYTGHDLLNPSCWSSPTWSPTDESFACALTLDGWADRPKCFKFLELCNTPQKCVFVRVVDSCAGCAPGSKHVDLTKAAFSSLADLAEGVLTVQMRQATDPQEGWLENLWGPKVN</sequence>
<feature type="compositionally biased region" description="Basic and acidic residues" evidence="2">
    <location>
        <begin position="78"/>
        <end position="92"/>
    </location>
</feature>
<feature type="signal peptide" evidence="3">
    <location>
        <begin position="1"/>
        <end position="27"/>
    </location>
</feature>
<feature type="compositionally biased region" description="Polar residues" evidence="2">
    <location>
        <begin position="116"/>
        <end position="126"/>
    </location>
</feature>
<evidence type="ECO:0000256" key="3">
    <source>
        <dbReference type="SAM" id="SignalP"/>
    </source>
</evidence>
<evidence type="ECO:0000256" key="2">
    <source>
        <dbReference type="SAM" id="MobiDB-lite"/>
    </source>
</evidence>
<protein>
    <recommendedName>
        <fullName evidence="6">RlpA-like protein double-psi beta-barrel domain-containing protein</fullName>
    </recommendedName>
</protein>
<dbReference type="OMA" id="CAKGSKH"/>
<dbReference type="STRING" id="742152.A0A2H3JMY4"/>
<reference evidence="4 5" key="1">
    <citation type="journal article" date="2012" name="Science">
        <title>The Paleozoic origin of enzymatic lignin decomposition reconstructed from 31 fungal genomes.</title>
        <authorList>
            <person name="Floudas D."/>
            <person name="Binder M."/>
            <person name="Riley R."/>
            <person name="Barry K."/>
            <person name="Blanchette R.A."/>
            <person name="Henrissat B."/>
            <person name="Martinez A.T."/>
            <person name="Otillar R."/>
            <person name="Spatafora J.W."/>
            <person name="Yadav J.S."/>
            <person name="Aerts A."/>
            <person name="Benoit I."/>
            <person name="Boyd A."/>
            <person name="Carlson A."/>
            <person name="Copeland A."/>
            <person name="Coutinho P.M."/>
            <person name="de Vries R.P."/>
            <person name="Ferreira P."/>
            <person name="Findley K."/>
            <person name="Foster B."/>
            <person name="Gaskell J."/>
            <person name="Glotzer D."/>
            <person name="Gorecki P."/>
            <person name="Heitman J."/>
            <person name="Hesse C."/>
            <person name="Hori C."/>
            <person name="Igarashi K."/>
            <person name="Jurgens J.A."/>
            <person name="Kallen N."/>
            <person name="Kersten P."/>
            <person name="Kohler A."/>
            <person name="Kuees U."/>
            <person name="Kumar T.K.A."/>
            <person name="Kuo A."/>
            <person name="LaButti K."/>
            <person name="Larrondo L.F."/>
            <person name="Lindquist E."/>
            <person name="Ling A."/>
            <person name="Lombard V."/>
            <person name="Lucas S."/>
            <person name="Lundell T."/>
            <person name="Martin R."/>
            <person name="McLaughlin D.J."/>
            <person name="Morgenstern I."/>
            <person name="Morin E."/>
            <person name="Murat C."/>
            <person name="Nagy L.G."/>
            <person name="Nolan M."/>
            <person name="Ohm R.A."/>
            <person name="Patyshakuliyeva A."/>
            <person name="Rokas A."/>
            <person name="Ruiz-Duenas F.J."/>
            <person name="Sabat G."/>
            <person name="Salamov A."/>
            <person name="Samejima M."/>
            <person name="Schmutz J."/>
            <person name="Slot J.C."/>
            <person name="St John F."/>
            <person name="Stenlid J."/>
            <person name="Sun H."/>
            <person name="Sun S."/>
            <person name="Syed K."/>
            <person name="Tsang A."/>
            <person name="Wiebenga A."/>
            <person name="Young D."/>
            <person name="Pisabarro A."/>
            <person name="Eastwood D.C."/>
            <person name="Martin F."/>
            <person name="Cullen D."/>
            <person name="Grigoriev I.V."/>
            <person name="Hibbett D.S."/>
        </authorList>
    </citation>
    <scope>NUCLEOTIDE SEQUENCE [LARGE SCALE GENOMIC DNA]</scope>
    <source>
        <strain evidence="4 5">MD-104</strain>
    </source>
</reference>
<dbReference type="Proteomes" id="UP000218811">
    <property type="component" value="Unassembled WGS sequence"/>
</dbReference>
<name>A0A2H3JMY4_WOLCO</name>
<dbReference type="InterPro" id="IPR051477">
    <property type="entry name" value="Expansin_CellWall"/>
</dbReference>
<dbReference type="CDD" id="cd22191">
    <property type="entry name" value="DPBB_RlpA_EXP_N-like"/>
    <property type="match status" value="1"/>
</dbReference>
<keyword evidence="5" id="KW-1185">Reference proteome</keyword>
<organism evidence="4 5">
    <name type="scientific">Wolfiporia cocos (strain MD-104)</name>
    <name type="common">Brown rot fungus</name>
    <dbReference type="NCBI Taxonomy" id="742152"/>
    <lineage>
        <taxon>Eukaryota</taxon>
        <taxon>Fungi</taxon>
        <taxon>Dikarya</taxon>
        <taxon>Basidiomycota</taxon>
        <taxon>Agaricomycotina</taxon>
        <taxon>Agaricomycetes</taxon>
        <taxon>Polyporales</taxon>
        <taxon>Phaeolaceae</taxon>
        <taxon>Wolfiporia</taxon>
    </lineage>
</organism>
<accession>A0A2H3JMY4</accession>
<dbReference type="PANTHER" id="PTHR31836:SF22">
    <property type="entry name" value="RLPA-LIKE PROTEIN DOUBLE-PSI BETA-BARREL DOMAIN-CONTAINING PROTEIN"/>
    <property type="match status" value="1"/>
</dbReference>
<dbReference type="InterPro" id="IPR036908">
    <property type="entry name" value="RlpA-like_sf"/>
</dbReference>
<evidence type="ECO:0008006" key="6">
    <source>
        <dbReference type="Google" id="ProtNLM"/>
    </source>
</evidence>
<feature type="compositionally biased region" description="Basic residues" evidence="2">
    <location>
        <begin position="93"/>
        <end position="108"/>
    </location>
</feature>
<feature type="chain" id="PRO_5013722859" description="RlpA-like protein double-psi beta-barrel domain-containing protein" evidence="3">
    <location>
        <begin position="28"/>
        <end position="273"/>
    </location>
</feature>
<gene>
    <name evidence="4" type="ORF">WOLCODRAFT_131799</name>
</gene>
<evidence type="ECO:0000313" key="4">
    <source>
        <dbReference type="EMBL" id="PCH41263.1"/>
    </source>
</evidence>
<proteinExistence type="predicted"/>
<dbReference type="OrthoDB" id="406505at2759"/>
<dbReference type="Gene3D" id="2.40.40.10">
    <property type="entry name" value="RlpA-like domain"/>
    <property type="match status" value="1"/>
</dbReference>
<dbReference type="SUPFAM" id="SSF50685">
    <property type="entry name" value="Barwin-like endoglucanases"/>
    <property type="match status" value="1"/>
</dbReference>